<evidence type="ECO:0000313" key="4">
    <source>
        <dbReference type="Proteomes" id="UP000190667"/>
    </source>
</evidence>
<comment type="caution">
    <text evidence="3">The sequence shown here is derived from an EMBL/GenBank/DDBJ whole genome shotgun (WGS) entry which is preliminary data.</text>
</comment>
<dbReference type="Proteomes" id="UP000190667">
    <property type="component" value="Unassembled WGS sequence"/>
</dbReference>
<dbReference type="Pfam" id="PF05229">
    <property type="entry name" value="SCPU"/>
    <property type="match status" value="1"/>
</dbReference>
<evidence type="ECO:0000259" key="2">
    <source>
        <dbReference type="Pfam" id="PF05229"/>
    </source>
</evidence>
<dbReference type="PANTHER" id="PTHR37089">
    <property type="entry name" value="PROTEIN U-RELATED"/>
    <property type="match status" value="1"/>
</dbReference>
<reference evidence="3 4" key="1">
    <citation type="submission" date="2016-12" db="EMBL/GenBank/DDBJ databases">
        <title>Izhakiella australiana sp. nov. of genus Izhakiella isolated from Australian desert.</title>
        <authorList>
            <person name="Ji M."/>
        </authorList>
    </citation>
    <scope>NUCLEOTIDE SEQUENCE [LARGE SCALE GENOMIC DNA]</scope>
    <source>
        <strain evidence="3 4">D4N98</strain>
    </source>
</reference>
<dbReference type="EMBL" id="MRUL01000001">
    <property type="protein sequence ID" value="OON41969.1"/>
    <property type="molecule type" value="Genomic_DNA"/>
</dbReference>
<keyword evidence="1" id="KW-0732">Signal</keyword>
<dbReference type="InterPro" id="IPR053167">
    <property type="entry name" value="Spore_coat_component"/>
</dbReference>
<gene>
    <name evidence="3" type="ORF">BTJ39_02095</name>
</gene>
<dbReference type="STRING" id="1926881.BTJ39_02095"/>
<feature type="chain" id="PRO_5012594178" evidence="1">
    <location>
        <begin position="28"/>
        <end position="175"/>
    </location>
</feature>
<dbReference type="PANTHER" id="PTHR37089:SF3">
    <property type="entry name" value="EXPORTED PROTEIN"/>
    <property type="match status" value="1"/>
</dbReference>
<feature type="signal peptide" evidence="1">
    <location>
        <begin position="1"/>
        <end position="27"/>
    </location>
</feature>
<dbReference type="AlphaFoldDB" id="A0A1S8YS50"/>
<dbReference type="SMART" id="SM00972">
    <property type="entry name" value="SCPU"/>
    <property type="match status" value="1"/>
</dbReference>
<feature type="domain" description="Spore coat protein U/FanG" evidence="2">
    <location>
        <begin position="30"/>
        <end position="172"/>
    </location>
</feature>
<accession>A0A1S8YS50</accession>
<evidence type="ECO:0000256" key="1">
    <source>
        <dbReference type="SAM" id="SignalP"/>
    </source>
</evidence>
<keyword evidence="4" id="KW-1185">Reference proteome</keyword>
<evidence type="ECO:0000313" key="3">
    <source>
        <dbReference type="EMBL" id="OON41969.1"/>
    </source>
</evidence>
<protein>
    <submittedName>
        <fullName evidence="3">Fimbrial protein</fullName>
    </submittedName>
</protein>
<dbReference type="RefSeq" id="WP_078000995.1">
    <property type="nucleotide sequence ID" value="NZ_MRUL01000001.1"/>
</dbReference>
<proteinExistence type="predicted"/>
<dbReference type="OrthoDB" id="6506871at2"/>
<sequence length="175" mass="18412">MNDRRIRRCIGLSAFTLLIIQSGSLSALPTKSFQVSAAIVAGCAISGSNNGVFGTLNFGTHPGVGSRAVNASYVQNTTLTLACSPGTTLSMSINGGSSYTTTRNLKNSRSGELLPYRIFSSAAYNAAAEIPIDQNVAVNYSNANNIILPVYGQLQMNGVYRAGSYADSLTITLSW</sequence>
<dbReference type="InterPro" id="IPR007893">
    <property type="entry name" value="Spore_coat_U/FanG"/>
</dbReference>
<name>A0A1S8YS50_9GAMM</name>
<organism evidence="3 4">
    <name type="scientific">Izhakiella australiensis</name>
    <dbReference type="NCBI Taxonomy" id="1926881"/>
    <lineage>
        <taxon>Bacteria</taxon>
        <taxon>Pseudomonadati</taxon>
        <taxon>Pseudomonadota</taxon>
        <taxon>Gammaproteobacteria</taxon>
        <taxon>Enterobacterales</taxon>
        <taxon>Erwiniaceae</taxon>
        <taxon>Izhakiella</taxon>
    </lineage>
</organism>